<dbReference type="PROSITE" id="PS51253">
    <property type="entry name" value="HTH_CENPB"/>
    <property type="match status" value="1"/>
</dbReference>
<feature type="region of interest" description="Disordered" evidence="3">
    <location>
        <begin position="558"/>
        <end position="592"/>
    </location>
</feature>
<proteinExistence type="predicted"/>
<keyword evidence="2" id="KW-0238">DNA-binding</keyword>
<evidence type="ECO:0000256" key="3">
    <source>
        <dbReference type="SAM" id="MobiDB-lite"/>
    </source>
</evidence>
<evidence type="ECO:0000313" key="5">
    <source>
        <dbReference type="Proteomes" id="UP000829291"/>
    </source>
</evidence>
<dbReference type="SMART" id="SM00674">
    <property type="entry name" value="CENPB"/>
    <property type="match status" value="1"/>
</dbReference>
<dbReference type="SUPFAM" id="SSF46689">
    <property type="entry name" value="Homeodomain-like"/>
    <property type="match status" value="1"/>
</dbReference>
<evidence type="ECO:0000313" key="6">
    <source>
        <dbReference type="RefSeq" id="XP_046591275.1"/>
    </source>
</evidence>
<evidence type="ECO:0000259" key="4">
    <source>
        <dbReference type="PROSITE" id="PS51253"/>
    </source>
</evidence>
<dbReference type="Pfam" id="PF03184">
    <property type="entry name" value="DDE_1"/>
    <property type="match status" value="1"/>
</dbReference>
<feature type="compositionally biased region" description="Basic and acidic residues" evidence="3">
    <location>
        <begin position="480"/>
        <end position="493"/>
    </location>
</feature>
<dbReference type="RefSeq" id="XP_046591275.1">
    <property type="nucleotide sequence ID" value="XM_046735319.1"/>
</dbReference>
<evidence type="ECO:0000256" key="1">
    <source>
        <dbReference type="ARBA" id="ARBA00004123"/>
    </source>
</evidence>
<keyword evidence="5" id="KW-1185">Reference proteome</keyword>
<feature type="compositionally biased region" description="Polar residues" evidence="3">
    <location>
        <begin position="580"/>
        <end position="592"/>
    </location>
</feature>
<sequence length="592" mass="67654">MTSLRKTPRSINDKAKVEILREKLFQWTCEQHATNQPLNKEIIGRKAVDLSLELGLGDVKFSKRWVTIFLKKYGFPPSLASTLHGPVFKDYREWIDLMRPHMSQYRYKDVFQVDEMGMYHDISPEKIPGEAVGCVTCRNGEDREHRVTLLLCCSASGLEKLPPLICGKFDTPVQAHYSCRYSFNPDAWITREVFRVWITELNARMARSNRKIVLLLSRSRVHALKDNALSNVGLIFFPKEFPPNLQPLRANIFHRFKTIYRQSYTAKKVTMGSNFNWTFADTIDNIVKAWESVPKEFILSSFRRANIRRDNDTSPIISCPEWNRLHPGISFRSYVTFDDNLSVSFSSIRRSHRLAEISTTCKHGAQTRFASGRHPNGAFHEPIEIGSDSESSDEDAVQETSMDKSDSNLPLQITCVEHVSDGFDARNTRTASTFRGENSPRVSDINADMPLLCVVADVVRNMVRKVEDIAEDRGIDEDDTGLRAQDEESERRAMATRKRVRGEIDGEEETNDDSREPTEKRWMGEEAWYKIYEHSFVFGAPDGPRGIASDRRADVKAGALPQTGINSLQKSEDLEKRSIFTMSNTPSIRPRN</sequence>
<protein>
    <submittedName>
        <fullName evidence="6">Tigger transposable element-derived protein 6-like isoform X1</fullName>
    </submittedName>
</protein>
<gene>
    <name evidence="6" type="primary">LOC107223473</name>
</gene>
<organism evidence="5 6">
    <name type="scientific">Neodiprion lecontei</name>
    <name type="common">Redheaded pine sawfly</name>
    <dbReference type="NCBI Taxonomy" id="441921"/>
    <lineage>
        <taxon>Eukaryota</taxon>
        <taxon>Metazoa</taxon>
        <taxon>Ecdysozoa</taxon>
        <taxon>Arthropoda</taxon>
        <taxon>Hexapoda</taxon>
        <taxon>Insecta</taxon>
        <taxon>Pterygota</taxon>
        <taxon>Neoptera</taxon>
        <taxon>Endopterygota</taxon>
        <taxon>Hymenoptera</taxon>
        <taxon>Tenthredinoidea</taxon>
        <taxon>Diprionidae</taxon>
        <taxon>Diprioninae</taxon>
        <taxon>Neodiprion</taxon>
    </lineage>
</organism>
<accession>A0ABM3FTD1</accession>
<dbReference type="Proteomes" id="UP000829291">
    <property type="component" value="Chromosome 3"/>
</dbReference>
<comment type="subcellular location">
    <subcellularLocation>
        <location evidence="1">Nucleus</location>
    </subcellularLocation>
</comment>
<dbReference type="Gene3D" id="1.10.10.60">
    <property type="entry name" value="Homeodomain-like"/>
    <property type="match status" value="1"/>
</dbReference>
<feature type="region of interest" description="Disordered" evidence="3">
    <location>
        <begin position="382"/>
        <end position="406"/>
    </location>
</feature>
<evidence type="ECO:0000256" key="2">
    <source>
        <dbReference type="ARBA" id="ARBA00023125"/>
    </source>
</evidence>
<name>A0ABM3FTD1_NEOLC</name>
<dbReference type="PANTHER" id="PTHR19303:SF73">
    <property type="entry name" value="PROTEIN PDC2"/>
    <property type="match status" value="1"/>
</dbReference>
<dbReference type="Pfam" id="PF03221">
    <property type="entry name" value="HTH_Tnp_Tc5"/>
    <property type="match status" value="1"/>
</dbReference>
<dbReference type="InterPro" id="IPR050863">
    <property type="entry name" value="CenT-Element_Derived"/>
</dbReference>
<dbReference type="InterPro" id="IPR006600">
    <property type="entry name" value="HTH_CenpB_DNA-bd_dom"/>
</dbReference>
<feature type="region of interest" description="Disordered" evidence="3">
    <location>
        <begin position="477"/>
        <end position="520"/>
    </location>
</feature>
<dbReference type="InterPro" id="IPR009057">
    <property type="entry name" value="Homeodomain-like_sf"/>
</dbReference>
<feature type="domain" description="HTH CENPB-type" evidence="4">
    <location>
        <begin position="8"/>
        <end position="79"/>
    </location>
</feature>
<dbReference type="InterPro" id="IPR004875">
    <property type="entry name" value="DDE_SF_endonuclease_dom"/>
</dbReference>
<reference evidence="6" key="1">
    <citation type="submission" date="2025-08" db="UniProtKB">
        <authorList>
            <consortium name="RefSeq"/>
        </authorList>
    </citation>
    <scope>IDENTIFICATION</scope>
    <source>
        <tissue evidence="6">Thorax and Abdomen</tissue>
    </source>
</reference>
<dbReference type="GeneID" id="107223473"/>
<dbReference type="PANTHER" id="PTHR19303">
    <property type="entry name" value="TRANSPOSON"/>
    <property type="match status" value="1"/>
</dbReference>